<dbReference type="InterPro" id="IPR000639">
    <property type="entry name" value="Epox_hydrolase-like"/>
</dbReference>
<evidence type="ECO:0000259" key="5">
    <source>
        <dbReference type="Pfam" id="PF06441"/>
    </source>
</evidence>
<keyword evidence="2" id="KW-0058">Aromatic hydrocarbons catabolism</keyword>
<dbReference type="Proteomes" id="UP000199343">
    <property type="component" value="Unassembled WGS sequence"/>
</dbReference>
<sequence length="398" mass="43669">MSSLPQAVPFAIDVPDDLLADLAERLARTRFPRPTASGWSAGTDPGYLRELVTYWRSDFDWRARERELNAVPHYTATLDGAQLHFVHLRAATSSGARPPLPLVLTHGWPSSFVEMLPLAARLADPAAYGGDQDDAFDVVVPSLPGFLFSDLPGHGPVTPPVVADLWARLMADVLGYSTFGAYGGDIGSHVTGFLGARHPQRVVGIHTHHPNLHPVLDDAHPLSAAEQAYLTARSNEHDGSDDGYAAIQSTRPDTLAAALLDSPAGLAAWIVEKYRAWGDCDGDLESRFSKDLLLTVVTLYWATGTIGSSFRPYYDDSRTPPLEAVDVPAGVRLTLEDRHYPREYAERVYRDLRQWRGPTRGGHFLPLEEPDVLANDLRDFFRPLRGGAAYTGSSQLRV</sequence>
<evidence type="ECO:0000256" key="3">
    <source>
        <dbReference type="ARBA" id="ARBA00022801"/>
    </source>
</evidence>
<feature type="active site" description="Nucleophile" evidence="4">
    <location>
        <position position="185"/>
    </location>
</feature>
<dbReference type="PANTHER" id="PTHR21661:SF35">
    <property type="entry name" value="EPOXIDE HYDROLASE"/>
    <property type="match status" value="1"/>
</dbReference>
<organism evidence="6 7">
    <name type="scientific">Micromonospora peucetia</name>
    <dbReference type="NCBI Taxonomy" id="47871"/>
    <lineage>
        <taxon>Bacteria</taxon>
        <taxon>Bacillati</taxon>
        <taxon>Actinomycetota</taxon>
        <taxon>Actinomycetes</taxon>
        <taxon>Micromonosporales</taxon>
        <taxon>Micromonosporaceae</taxon>
        <taxon>Micromonospora</taxon>
    </lineage>
</organism>
<feature type="domain" description="Epoxide hydrolase N-terminal" evidence="5">
    <location>
        <begin position="9"/>
        <end position="115"/>
    </location>
</feature>
<dbReference type="PIRSF" id="PIRSF001112">
    <property type="entry name" value="Epoxide_hydrolase"/>
    <property type="match status" value="1"/>
</dbReference>
<feature type="active site" description="Proton acceptor" evidence="4">
    <location>
        <position position="363"/>
    </location>
</feature>
<evidence type="ECO:0000313" key="6">
    <source>
        <dbReference type="EMBL" id="SCL73179.1"/>
    </source>
</evidence>
<dbReference type="InterPro" id="IPR016292">
    <property type="entry name" value="Epoxide_hydrolase"/>
</dbReference>
<dbReference type="Gene3D" id="3.40.50.1820">
    <property type="entry name" value="alpha/beta hydrolase"/>
    <property type="match status" value="1"/>
</dbReference>
<evidence type="ECO:0000313" key="7">
    <source>
        <dbReference type="Proteomes" id="UP000199343"/>
    </source>
</evidence>
<protein>
    <submittedName>
        <fullName evidence="6">Pimeloyl-ACP methyl ester carboxylesterase</fullName>
    </submittedName>
</protein>
<evidence type="ECO:0000256" key="1">
    <source>
        <dbReference type="ARBA" id="ARBA00010088"/>
    </source>
</evidence>
<name>A0A1C6W3K8_9ACTN</name>
<dbReference type="EMBL" id="FMIC01000002">
    <property type="protein sequence ID" value="SCL73179.1"/>
    <property type="molecule type" value="Genomic_DNA"/>
</dbReference>
<comment type="similarity">
    <text evidence="1">Belongs to the peptidase S33 family.</text>
</comment>
<dbReference type="OrthoDB" id="4654311at2"/>
<dbReference type="AlphaFoldDB" id="A0A1C6W3K8"/>
<dbReference type="STRING" id="47871.GA0070608_5428"/>
<dbReference type="Pfam" id="PF06441">
    <property type="entry name" value="EHN"/>
    <property type="match status" value="1"/>
</dbReference>
<keyword evidence="3" id="KW-0378">Hydrolase</keyword>
<dbReference type="GO" id="GO:0097176">
    <property type="term" value="P:epoxide metabolic process"/>
    <property type="evidence" value="ECO:0007669"/>
    <property type="project" value="TreeGrafter"/>
</dbReference>
<dbReference type="InterPro" id="IPR029058">
    <property type="entry name" value="AB_hydrolase_fold"/>
</dbReference>
<feature type="active site" description="Proton donor" evidence="4">
    <location>
        <position position="313"/>
    </location>
</feature>
<dbReference type="GO" id="GO:0004301">
    <property type="term" value="F:epoxide hydrolase activity"/>
    <property type="evidence" value="ECO:0007669"/>
    <property type="project" value="TreeGrafter"/>
</dbReference>
<evidence type="ECO:0000256" key="4">
    <source>
        <dbReference type="PIRSR" id="PIRSR001112-1"/>
    </source>
</evidence>
<evidence type="ECO:0000256" key="2">
    <source>
        <dbReference type="ARBA" id="ARBA00022797"/>
    </source>
</evidence>
<dbReference type="PRINTS" id="PR00412">
    <property type="entry name" value="EPOXHYDRLASE"/>
</dbReference>
<dbReference type="SUPFAM" id="SSF53474">
    <property type="entry name" value="alpha/beta-Hydrolases"/>
    <property type="match status" value="1"/>
</dbReference>
<proteinExistence type="inferred from homology"/>
<accession>A0A1C6W3K8</accession>
<dbReference type="RefSeq" id="WP_091631300.1">
    <property type="nucleotide sequence ID" value="NZ_FMIC01000002.1"/>
</dbReference>
<gene>
    <name evidence="6" type="ORF">GA0070608_5428</name>
</gene>
<dbReference type="InterPro" id="IPR010497">
    <property type="entry name" value="Epoxide_hydro_N"/>
</dbReference>
<reference evidence="6 7" key="1">
    <citation type="submission" date="2016-06" db="EMBL/GenBank/DDBJ databases">
        <authorList>
            <person name="Kjaerup R.B."/>
            <person name="Dalgaard T.S."/>
            <person name="Juul-Madsen H.R."/>
        </authorList>
    </citation>
    <scope>NUCLEOTIDE SEQUENCE [LARGE SCALE GENOMIC DNA]</scope>
    <source>
        <strain evidence="6 7">DSM 43363</strain>
    </source>
</reference>
<dbReference type="PANTHER" id="PTHR21661">
    <property type="entry name" value="EPOXIDE HYDROLASE 1-RELATED"/>
    <property type="match status" value="1"/>
</dbReference>